<organism evidence="2 3">
    <name type="scientific">Pleodorina starrii</name>
    <dbReference type="NCBI Taxonomy" id="330485"/>
    <lineage>
        <taxon>Eukaryota</taxon>
        <taxon>Viridiplantae</taxon>
        <taxon>Chlorophyta</taxon>
        <taxon>core chlorophytes</taxon>
        <taxon>Chlorophyceae</taxon>
        <taxon>CS clade</taxon>
        <taxon>Chlamydomonadales</taxon>
        <taxon>Volvocaceae</taxon>
        <taxon>Pleodorina</taxon>
    </lineage>
</organism>
<feature type="compositionally biased region" description="Gly residues" evidence="1">
    <location>
        <begin position="73"/>
        <end position="84"/>
    </location>
</feature>
<name>A0A9W6BTX7_9CHLO</name>
<protein>
    <submittedName>
        <fullName evidence="2">Uncharacterized protein</fullName>
    </submittedName>
</protein>
<proteinExistence type="predicted"/>
<reference evidence="2 3" key="1">
    <citation type="journal article" date="2023" name="Commun. Biol.">
        <title>Reorganization of the ancestral sex-determining regions during the evolution of trioecy in Pleodorina starrii.</title>
        <authorList>
            <person name="Takahashi K."/>
            <person name="Suzuki S."/>
            <person name="Kawai-Toyooka H."/>
            <person name="Yamamoto K."/>
            <person name="Hamaji T."/>
            <person name="Ootsuki R."/>
            <person name="Yamaguchi H."/>
            <person name="Kawachi M."/>
            <person name="Higashiyama T."/>
            <person name="Nozaki H."/>
        </authorList>
    </citation>
    <scope>NUCLEOTIDE SEQUENCE [LARGE SCALE GENOMIC DNA]</scope>
    <source>
        <strain evidence="2 3">NIES-4479</strain>
    </source>
</reference>
<feature type="region of interest" description="Disordered" evidence="1">
    <location>
        <begin position="50"/>
        <end position="107"/>
    </location>
</feature>
<evidence type="ECO:0000256" key="1">
    <source>
        <dbReference type="SAM" id="MobiDB-lite"/>
    </source>
</evidence>
<dbReference type="EMBL" id="BRXU01000018">
    <property type="protein sequence ID" value="GLC57441.1"/>
    <property type="molecule type" value="Genomic_DNA"/>
</dbReference>
<sequence>MQSAAVQSAMVVWPPTPPSPADPRVETDTIERKERIKTPRGWLVQQHMLHRRRPRGKLKRAVEKDEIWAGRSGASGNGAQGGGPLRRRRRGDGGGGGGAASEAAAAG</sequence>
<feature type="compositionally biased region" description="Basic and acidic residues" evidence="1">
    <location>
        <begin position="23"/>
        <end position="34"/>
    </location>
</feature>
<dbReference type="AlphaFoldDB" id="A0A9W6BTX7"/>
<evidence type="ECO:0000313" key="3">
    <source>
        <dbReference type="Proteomes" id="UP001165080"/>
    </source>
</evidence>
<feature type="compositionally biased region" description="Basic residues" evidence="1">
    <location>
        <begin position="50"/>
        <end position="59"/>
    </location>
</feature>
<dbReference type="Proteomes" id="UP001165080">
    <property type="component" value="Unassembled WGS sequence"/>
</dbReference>
<feature type="region of interest" description="Disordered" evidence="1">
    <location>
        <begin position="1"/>
        <end position="34"/>
    </location>
</feature>
<keyword evidence="3" id="KW-1185">Reference proteome</keyword>
<evidence type="ECO:0000313" key="2">
    <source>
        <dbReference type="EMBL" id="GLC57441.1"/>
    </source>
</evidence>
<gene>
    <name evidence="2" type="primary">PLESTBF000610</name>
    <name evidence="2" type="ORF">PLESTB_001224800</name>
</gene>
<comment type="caution">
    <text evidence="2">The sequence shown here is derived from an EMBL/GenBank/DDBJ whole genome shotgun (WGS) entry which is preliminary data.</text>
</comment>
<accession>A0A9W6BTX7</accession>